<dbReference type="Proteomes" id="UP000613030">
    <property type="component" value="Unassembled WGS sequence"/>
</dbReference>
<protein>
    <recommendedName>
        <fullName evidence="3">Metal-dependent HD superfamily phosphohydrolase</fullName>
    </recommendedName>
</protein>
<name>A0ABS1KRD5_9BACT</name>
<gene>
    <name evidence="1" type="ORF">JI741_11715</name>
</gene>
<dbReference type="PIRSF" id="PIRSF035170">
    <property type="entry name" value="HD_phosphohydro"/>
    <property type="match status" value="1"/>
</dbReference>
<accession>A0ABS1KRD5</accession>
<keyword evidence="2" id="KW-1185">Reference proteome</keyword>
<dbReference type="Gene3D" id="1.10.3210.10">
    <property type="entry name" value="Hypothetical protein af1432"/>
    <property type="match status" value="1"/>
</dbReference>
<dbReference type="InterPro" id="IPR009218">
    <property type="entry name" value="HD_phosphohydro"/>
</dbReference>
<evidence type="ECO:0000313" key="1">
    <source>
        <dbReference type="EMBL" id="MBL0741890.1"/>
    </source>
</evidence>
<reference evidence="1 2" key="1">
    <citation type="submission" date="2021-01" db="EMBL/GenBank/DDBJ databases">
        <title>Chryseolinea sp. Jin1 Genome sequencing and assembly.</title>
        <authorList>
            <person name="Kim I."/>
        </authorList>
    </citation>
    <scope>NUCLEOTIDE SEQUENCE [LARGE SCALE GENOMIC DNA]</scope>
    <source>
        <strain evidence="1 2">Jin1</strain>
    </source>
</reference>
<dbReference type="SUPFAM" id="SSF109604">
    <property type="entry name" value="HD-domain/PDEase-like"/>
    <property type="match status" value="1"/>
</dbReference>
<dbReference type="PANTHER" id="PTHR21174">
    <property type="match status" value="1"/>
</dbReference>
<sequence>MLVEDFRQLALTLSSDTLLVERLWREIEARHAEKGRHYHTLQHLNNVVAELERVKPLVEDWSSLIFATAYHDVVYDALRKDNEGKSALLAKERLTALSCQPQRIDRVVGHILATKAHVENEWADTNFFTDADLSVLGAPWEEYEKYYRNIRKEYSIYPDLLYNPGRRKVLQHFLDLKAIFKTEAFRERYEDQARKNLVRELEAL</sequence>
<proteinExistence type="predicted"/>
<dbReference type="EMBL" id="JAERRB010000003">
    <property type="protein sequence ID" value="MBL0741890.1"/>
    <property type="molecule type" value="Genomic_DNA"/>
</dbReference>
<comment type="caution">
    <text evidence="1">The sequence shown here is derived from an EMBL/GenBank/DDBJ whole genome shotgun (WGS) entry which is preliminary data.</text>
</comment>
<organism evidence="1 2">
    <name type="scientific">Chryseolinea lacunae</name>
    <dbReference type="NCBI Taxonomy" id="2801331"/>
    <lineage>
        <taxon>Bacteria</taxon>
        <taxon>Pseudomonadati</taxon>
        <taxon>Bacteroidota</taxon>
        <taxon>Cytophagia</taxon>
        <taxon>Cytophagales</taxon>
        <taxon>Fulvivirgaceae</taxon>
        <taxon>Chryseolinea</taxon>
    </lineage>
</organism>
<dbReference type="PANTHER" id="PTHR21174:SF0">
    <property type="entry name" value="HD PHOSPHOHYDROLASE FAMILY PROTEIN-RELATED"/>
    <property type="match status" value="1"/>
</dbReference>
<evidence type="ECO:0000313" key="2">
    <source>
        <dbReference type="Proteomes" id="UP000613030"/>
    </source>
</evidence>
<evidence type="ECO:0008006" key="3">
    <source>
        <dbReference type="Google" id="ProtNLM"/>
    </source>
</evidence>
<dbReference type="RefSeq" id="WP_202009485.1">
    <property type="nucleotide sequence ID" value="NZ_JAERRB010000003.1"/>
</dbReference>